<reference evidence="2 3" key="1">
    <citation type="journal article" date="2007" name="Proc. Natl. Acad. Sci. U.S.A.">
        <title>Genome plasticity of BCG and impact on vaccine efficacy.</title>
        <authorList>
            <person name="Brosch R."/>
            <person name="Gordon S.V."/>
            <person name="Garnier T."/>
            <person name="Eiglmeier K."/>
            <person name="Frigui W."/>
            <person name="Valenti P."/>
            <person name="Dos Santos S."/>
            <person name="Duthoy S."/>
            <person name="Lacroix C."/>
            <person name="Garcia-Pelayo C."/>
            <person name="Inwald J.K."/>
            <person name="Golby P."/>
            <person name="Garcia J.N."/>
            <person name="Hewinson R.G."/>
            <person name="Behr M.A."/>
            <person name="Quail M.A."/>
            <person name="Churcher C."/>
            <person name="Barrell B.G."/>
            <person name="Parkhill J."/>
            <person name="Cole S.T."/>
        </authorList>
    </citation>
    <scope>NUCLEOTIDE SEQUENCE [LARGE SCALE GENOMIC DNA]</scope>
    <source>
        <strain evidence="3">BCG / Pasteur 1173P2</strain>
    </source>
</reference>
<protein>
    <recommendedName>
        <fullName evidence="1">Methyltransferase FkbM domain-containing protein</fullName>
    </recommendedName>
</protein>
<dbReference type="Pfam" id="PF05050">
    <property type="entry name" value="Methyltransf_21"/>
    <property type="match status" value="1"/>
</dbReference>
<dbReference type="PANTHER" id="PTHR36973">
    <property type="entry name" value="SLL1456 PROTEIN-RELATED"/>
    <property type="match status" value="1"/>
</dbReference>
<dbReference type="SMR" id="A0A0H3M7W0"/>
<dbReference type="PANTHER" id="PTHR36973:SF4">
    <property type="entry name" value="NODULATION PROTEIN"/>
    <property type="match status" value="1"/>
</dbReference>
<dbReference type="NCBIfam" id="TIGR01444">
    <property type="entry name" value="fkbM_fam"/>
    <property type="match status" value="1"/>
</dbReference>
<dbReference type="KEGG" id="mbb:BCG_2977"/>
<proteinExistence type="predicted"/>
<evidence type="ECO:0000313" key="3">
    <source>
        <dbReference type="Proteomes" id="UP000001472"/>
    </source>
</evidence>
<dbReference type="Gene3D" id="3.40.50.150">
    <property type="entry name" value="Vaccinia Virus protein VP39"/>
    <property type="match status" value="1"/>
</dbReference>
<dbReference type="EMBL" id="AM408590">
    <property type="protein sequence ID" value="CAL72966.1"/>
    <property type="molecule type" value="Genomic_DNA"/>
</dbReference>
<dbReference type="InterPro" id="IPR029063">
    <property type="entry name" value="SAM-dependent_MTases_sf"/>
</dbReference>
<feature type="domain" description="Methyltransferase FkbM" evidence="1">
    <location>
        <begin position="45"/>
        <end position="215"/>
    </location>
</feature>
<dbReference type="SUPFAM" id="SSF53335">
    <property type="entry name" value="S-adenosyl-L-methionine-dependent methyltransferases"/>
    <property type="match status" value="1"/>
</dbReference>
<organism evidence="2 3">
    <name type="scientific">Mycobacterium bovis (strain BCG / Pasteur 1173P2)</name>
    <dbReference type="NCBI Taxonomy" id="410289"/>
    <lineage>
        <taxon>Bacteria</taxon>
        <taxon>Bacillati</taxon>
        <taxon>Actinomycetota</taxon>
        <taxon>Actinomycetes</taxon>
        <taxon>Mycobacteriales</taxon>
        <taxon>Mycobacteriaceae</taxon>
        <taxon>Mycobacterium</taxon>
        <taxon>Mycobacterium tuberculosis complex</taxon>
    </lineage>
</organism>
<dbReference type="InterPro" id="IPR053188">
    <property type="entry name" value="FkbM_Methyltransferase"/>
</dbReference>
<name>A0A0H3M7W0_MYCBP</name>
<dbReference type="Proteomes" id="UP000001472">
    <property type="component" value="Chromosome"/>
</dbReference>
<gene>
    <name evidence="2" type="ordered locus">BCG_2977</name>
</gene>
<sequence>MKSLKLARFIARSAAFEVSRRYSERDLKHQFVKQLKSRRVDVVFDVGANSGQYAAGLRRAAYKGRIVSFEPLSGPFTILESKASTDPLWDCRQHALGDSDGTVTINIAGNAGQSSSVLPMLKSHQNAFPPANYVGTQEASIHRLDSVAPEFLGMNGVAFLKVDVQGFEKQVLAGGKSTIDDHCVGMQLELSFLPLYEGGMLIPEALDLVYSLGFTLTGLLPCFIDANNGRMLQADGTFFREDD</sequence>
<dbReference type="RefSeq" id="WP_003414908.1">
    <property type="nucleotide sequence ID" value="NC_008769.1"/>
</dbReference>
<dbReference type="AlphaFoldDB" id="A0A0H3M7W0"/>
<evidence type="ECO:0000259" key="1">
    <source>
        <dbReference type="Pfam" id="PF05050"/>
    </source>
</evidence>
<accession>A0A0H3M7W0</accession>
<dbReference type="HOGENOM" id="CLU_068034_2_1_11"/>
<evidence type="ECO:0000313" key="2">
    <source>
        <dbReference type="EMBL" id="CAL72966.1"/>
    </source>
</evidence>
<dbReference type="FunFam" id="3.40.50.150:FF:000328">
    <property type="entry name" value="FkbM family methyltransferase"/>
    <property type="match status" value="1"/>
</dbReference>
<dbReference type="GO" id="GO:0008171">
    <property type="term" value="F:O-methyltransferase activity"/>
    <property type="evidence" value="ECO:0007669"/>
    <property type="project" value="TreeGrafter"/>
</dbReference>
<dbReference type="InterPro" id="IPR006342">
    <property type="entry name" value="FkbM_mtfrase"/>
</dbReference>